<evidence type="ECO:0000256" key="4">
    <source>
        <dbReference type="ARBA" id="ARBA00023186"/>
    </source>
</evidence>
<dbReference type="GO" id="GO:0000390">
    <property type="term" value="P:spliceosomal complex disassembly"/>
    <property type="evidence" value="ECO:0007669"/>
    <property type="project" value="TreeGrafter"/>
</dbReference>
<dbReference type="PANTHER" id="PTHR44313:SF1">
    <property type="entry name" value="DNAJ HOMOLOG SUBFAMILY C MEMBER 17"/>
    <property type="match status" value="1"/>
</dbReference>
<keyword evidence="5" id="KW-0539">Nucleus</keyword>
<dbReference type="InterPro" id="IPR052094">
    <property type="entry name" value="Pre-mRNA-splicing_ERAD"/>
</dbReference>
<dbReference type="GO" id="GO:0005681">
    <property type="term" value="C:spliceosomal complex"/>
    <property type="evidence" value="ECO:0007669"/>
    <property type="project" value="TreeGrafter"/>
</dbReference>
<feature type="region of interest" description="Disordered" evidence="6">
    <location>
        <begin position="226"/>
        <end position="256"/>
    </location>
</feature>
<dbReference type="GO" id="GO:0005737">
    <property type="term" value="C:cytoplasm"/>
    <property type="evidence" value="ECO:0007669"/>
    <property type="project" value="UniProtKB-SubCell"/>
</dbReference>
<dbReference type="SMART" id="SM00271">
    <property type="entry name" value="DnaJ"/>
    <property type="match status" value="1"/>
</dbReference>
<evidence type="ECO:0000256" key="5">
    <source>
        <dbReference type="ARBA" id="ARBA00023242"/>
    </source>
</evidence>
<feature type="compositionally biased region" description="Basic and acidic residues" evidence="6">
    <location>
        <begin position="226"/>
        <end position="248"/>
    </location>
</feature>
<evidence type="ECO:0000256" key="6">
    <source>
        <dbReference type="SAM" id="MobiDB-lite"/>
    </source>
</evidence>
<dbReference type="InParanoid" id="E4XKU0"/>
<feature type="compositionally biased region" description="Low complexity" evidence="6">
    <location>
        <begin position="98"/>
        <end position="109"/>
    </location>
</feature>
<accession>E4XKU0</accession>
<dbReference type="Pfam" id="PF00226">
    <property type="entry name" value="DnaJ"/>
    <property type="match status" value="1"/>
</dbReference>
<gene>
    <name evidence="8" type="ORF">GSOID_T00014307001</name>
</gene>
<evidence type="ECO:0000313" key="9">
    <source>
        <dbReference type="Proteomes" id="UP000001307"/>
    </source>
</evidence>
<evidence type="ECO:0000313" key="8">
    <source>
        <dbReference type="EMBL" id="CBY25007.1"/>
    </source>
</evidence>
<dbReference type="CDD" id="cd06257">
    <property type="entry name" value="DnaJ"/>
    <property type="match status" value="1"/>
</dbReference>
<reference evidence="8" key="1">
    <citation type="journal article" date="2010" name="Science">
        <title>Plasticity of animal genome architecture unmasked by rapid evolution of a pelagic tunicate.</title>
        <authorList>
            <person name="Denoeud F."/>
            <person name="Henriet S."/>
            <person name="Mungpakdee S."/>
            <person name="Aury J.M."/>
            <person name="Da Silva C."/>
            <person name="Brinkmann H."/>
            <person name="Mikhaleva J."/>
            <person name="Olsen L.C."/>
            <person name="Jubin C."/>
            <person name="Canestro C."/>
            <person name="Bouquet J.M."/>
            <person name="Danks G."/>
            <person name="Poulain J."/>
            <person name="Campsteijn C."/>
            <person name="Adamski M."/>
            <person name="Cross I."/>
            <person name="Yadetie F."/>
            <person name="Muffato M."/>
            <person name="Louis A."/>
            <person name="Butcher S."/>
            <person name="Tsagkogeorga G."/>
            <person name="Konrad A."/>
            <person name="Singh S."/>
            <person name="Jensen M.F."/>
            <person name="Cong E.H."/>
            <person name="Eikeseth-Otteraa H."/>
            <person name="Noel B."/>
            <person name="Anthouard V."/>
            <person name="Porcel B.M."/>
            <person name="Kachouri-Lafond R."/>
            <person name="Nishino A."/>
            <person name="Ugolini M."/>
            <person name="Chourrout P."/>
            <person name="Nishida H."/>
            <person name="Aasland R."/>
            <person name="Huzurbazar S."/>
            <person name="Westhof E."/>
            <person name="Delsuc F."/>
            <person name="Lehrach H."/>
            <person name="Reinhardt R."/>
            <person name="Weissenbach J."/>
            <person name="Roy S.W."/>
            <person name="Artiguenave F."/>
            <person name="Postlethwait J.H."/>
            <person name="Manak J.R."/>
            <person name="Thompson E.M."/>
            <person name="Jaillon O."/>
            <person name="Du Pasquier L."/>
            <person name="Boudinot P."/>
            <person name="Liberles D.A."/>
            <person name="Volff J.N."/>
            <person name="Philippe H."/>
            <person name="Lenhard B."/>
            <person name="Roest Crollius H."/>
            <person name="Wincker P."/>
            <person name="Chourrout D."/>
        </authorList>
    </citation>
    <scope>NUCLEOTIDE SEQUENCE [LARGE SCALE GENOMIC DNA]</scope>
</reference>
<dbReference type="EMBL" id="FN653066">
    <property type="protein sequence ID" value="CBY25007.1"/>
    <property type="molecule type" value="Genomic_DNA"/>
</dbReference>
<keyword evidence="9" id="KW-1185">Reference proteome</keyword>
<evidence type="ECO:0000256" key="1">
    <source>
        <dbReference type="ARBA" id="ARBA00004123"/>
    </source>
</evidence>
<evidence type="ECO:0000256" key="3">
    <source>
        <dbReference type="ARBA" id="ARBA00022490"/>
    </source>
</evidence>
<dbReference type="PRINTS" id="PR00625">
    <property type="entry name" value="JDOMAIN"/>
</dbReference>
<name>E4XKU0_OIKDI</name>
<organism evidence="8">
    <name type="scientific">Oikopleura dioica</name>
    <name type="common">Tunicate</name>
    <dbReference type="NCBI Taxonomy" id="34765"/>
    <lineage>
        <taxon>Eukaryota</taxon>
        <taxon>Metazoa</taxon>
        <taxon>Chordata</taxon>
        <taxon>Tunicata</taxon>
        <taxon>Appendicularia</taxon>
        <taxon>Copelata</taxon>
        <taxon>Oikopleuridae</taxon>
        <taxon>Oikopleura</taxon>
    </lineage>
</organism>
<dbReference type="InterPro" id="IPR036869">
    <property type="entry name" value="J_dom_sf"/>
</dbReference>
<dbReference type="PANTHER" id="PTHR44313">
    <property type="entry name" value="DNAJ HOMOLOG SUBFAMILY C MEMBER 17"/>
    <property type="match status" value="1"/>
</dbReference>
<dbReference type="OrthoDB" id="552049at2759"/>
<evidence type="ECO:0000256" key="2">
    <source>
        <dbReference type="ARBA" id="ARBA00004496"/>
    </source>
</evidence>
<feature type="compositionally biased region" description="Basic and acidic residues" evidence="6">
    <location>
        <begin position="66"/>
        <end position="85"/>
    </location>
</feature>
<dbReference type="Gene3D" id="1.10.287.110">
    <property type="entry name" value="DnaJ domain"/>
    <property type="match status" value="1"/>
</dbReference>
<sequence length="256" mass="29693">MVEGLHHFKLLGVPVNATKEEIKKAYRLKARDCHPDRNPSEEAHELFIKLKEAYDFLAEGDKGVTVDQDTERSNKLRRDYEEKKKEAKKRSSRFSDKPSGGSPSGSNSGLIRLKLNWNTNRSKFTVKHLKKSLSAFMVEESDAINCTNGSVIAHFANEEDALSAHQKCCEMKPSAIKVTWISDMPKIAKDLLKHIEDSEDECIIIEPKKKKSKKEKTKYDRGYYKDIHDQEMREEERRKRERDIERQWSSRARANP</sequence>
<feature type="region of interest" description="Disordered" evidence="6">
    <location>
        <begin position="66"/>
        <end position="110"/>
    </location>
</feature>
<dbReference type="Proteomes" id="UP000001307">
    <property type="component" value="Unassembled WGS sequence"/>
</dbReference>
<dbReference type="SUPFAM" id="SSF46565">
    <property type="entry name" value="Chaperone J-domain"/>
    <property type="match status" value="1"/>
</dbReference>
<dbReference type="PROSITE" id="PS50076">
    <property type="entry name" value="DNAJ_2"/>
    <property type="match status" value="1"/>
</dbReference>
<proteinExistence type="predicted"/>
<keyword evidence="3" id="KW-0963">Cytoplasm</keyword>
<dbReference type="FunCoup" id="E4XKU0">
    <property type="interactions" value="447"/>
</dbReference>
<evidence type="ECO:0000259" key="7">
    <source>
        <dbReference type="PROSITE" id="PS50076"/>
    </source>
</evidence>
<feature type="domain" description="J" evidence="7">
    <location>
        <begin position="6"/>
        <end position="84"/>
    </location>
</feature>
<keyword evidence="4" id="KW-0143">Chaperone</keyword>
<dbReference type="AlphaFoldDB" id="E4XKU0"/>
<comment type="subcellular location">
    <subcellularLocation>
        <location evidence="2">Cytoplasm</location>
    </subcellularLocation>
    <subcellularLocation>
        <location evidence="1">Nucleus</location>
    </subcellularLocation>
</comment>
<protein>
    <recommendedName>
        <fullName evidence="7">J domain-containing protein</fullName>
    </recommendedName>
</protein>
<dbReference type="InterPro" id="IPR001623">
    <property type="entry name" value="DnaJ_domain"/>
</dbReference>